<gene>
    <name evidence="2" type="ORF">GJ744_001673</name>
</gene>
<protein>
    <submittedName>
        <fullName evidence="2">Uncharacterized protein</fullName>
    </submittedName>
</protein>
<feature type="region of interest" description="Disordered" evidence="1">
    <location>
        <begin position="1"/>
        <end position="29"/>
    </location>
</feature>
<evidence type="ECO:0000313" key="3">
    <source>
        <dbReference type="Proteomes" id="UP000606974"/>
    </source>
</evidence>
<accession>A0A8H7AGR7</accession>
<dbReference type="AlphaFoldDB" id="A0A8H7AGR7"/>
<sequence>MPSRPQSWGPHQIKAAATNPHNEKSAKLEDALAVKPCSGPRCRDNKDWERENLGTKEIWLQVESNFSRATKSEPSFPLRNQPDDMVKNARARQALERILCI</sequence>
<dbReference type="EMBL" id="JAACFV010000125">
    <property type="protein sequence ID" value="KAF7504875.1"/>
    <property type="molecule type" value="Genomic_DNA"/>
</dbReference>
<reference evidence="2" key="1">
    <citation type="submission" date="2020-02" db="EMBL/GenBank/DDBJ databases">
        <authorList>
            <person name="Palmer J.M."/>
        </authorList>
    </citation>
    <scope>NUCLEOTIDE SEQUENCE</scope>
    <source>
        <strain evidence="2">EPUS1.4</strain>
        <tissue evidence="2">Thallus</tissue>
    </source>
</reference>
<evidence type="ECO:0000313" key="2">
    <source>
        <dbReference type="EMBL" id="KAF7504875.1"/>
    </source>
</evidence>
<evidence type="ECO:0000256" key="1">
    <source>
        <dbReference type="SAM" id="MobiDB-lite"/>
    </source>
</evidence>
<keyword evidence="3" id="KW-1185">Reference proteome</keyword>
<organism evidence="2 3">
    <name type="scientific">Endocarpon pusillum</name>
    <dbReference type="NCBI Taxonomy" id="364733"/>
    <lineage>
        <taxon>Eukaryota</taxon>
        <taxon>Fungi</taxon>
        <taxon>Dikarya</taxon>
        <taxon>Ascomycota</taxon>
        <taxon>Pezizomycotina</taxon>
        <taxon>Eurotiomycetes</taxon>
        <taxon>Chaetothyriomycetidae</taxon>
        <taxon>Verrucariales</taxon>
        <taxon>Verrucariaceae</taxon>
        <taxon>Endocarpon</taxon>
    </lineage>
</organism>
<proteinExistence type="predicted"/>
<comment type="caution">
    <text evidence="2">The sequence shown here is derived from an EMBL/GenBank/DDBJ whole genome shotgun (WGS) entry which is preliminary data.</text>
</comment>
<name>A0A8H7AGR7_9EURO</name>
<dbReference type="Proteomes" id="UP000606974">
    <property type="component" value="Unassembled WGS sequence"/>
</dbReference>